<gene>
    <name evidence="2" type="ORF">A1O9_12964</name>
</gene>
<dbReference type="VEuPathDB" id="FungiDB:A1O9_12964"/>
<evidence type="ECO:0000313" key="2">
    <source>
        <dbReference type="EMBL" id="KEF50987.1"/>
    </source>
</evidence>
<evidence type="ECO:0000256" key="1">
    <source>
        <dbReference type="SAM" id="MobiDB-lite"/>
    </source>
</evidence>
<protein>
    <submittedName>
        <fullName evidence="2">Uncharacterized protein</fullName>
    </submittedName>
</protein>
<dbReference type="Proteomes" id="UP000027920">
    <property type="component" value="Unassembled WGS sequence"/>
</dbReference>
<dbReference type="GeneID" id="25287858"/>
<dbReference type="SUPFAM" id="SSF53448">
    <property type="entry name" value="Nucleotide-diphospho-sugar transferases"/>
    <property type="match status" value="1"/>
</dbReference>
<dbReference type="STRING" id="1182545.A0A072NUD8"/>
<dbReference type="InterPro" id="IPR029044">
    <property type="entry name" value="Nucleotide-diphossugar_trans"/>
</dbReference>
<dbReference type="OrthoDB" id="2014201at2759"/>
<dbReference type="Gene3D" id="3.90.550.10">
    <property type="entry name" value="Spore Coat Polysaccharide Biosynthesis Protein SpsA, Chain A"/>
    <property type="match status" value="2"/>
</dbReference>
<proteinExistence type="predicted"/>
<keyword evidence="3" id="KW-1185">Reference proteome</keyword>
<sequence length="349" mass="39343">MYMSVRLSRGLTMISLLLIIRSIYLLAVYRNRPQGTDHFGYAFYATSDNYACSALVNIHRLCFLFHTKFPIYLLTTTAVSQAFKETAKERYDVTVIEHAPPPLAVGGAPYYRDVLLKLVRPLDEIFTQIPPGVEVAGAHAYWLTDEPVATSAMIMVSPSEPLWERMNSSLASVMQDQYDMDLINSMFRREIMLLPGNYVTLNSHWETNELPVWSRYRRVSPEEPPDRHSVMNTTVPDEPSSPRGGSALEGTRTQMIGTSTTSTVNTQTAFGNSEALIPYDPGVVDPLTSIFNENVYILHFTALGKPWSYTVEGVMRQRPKAHPLFAQQFLLWRVAARHVCPVFDGLDVA</sequence>
<reference evidence="2 3" key="1">
    <citation type="submission" date="2013-03" db="EMBL/GenBank/DDBJ databases">
        <title>The Genome Sequence of Exophiala aquamarina CBS 119918.</title>
        <authorList>
            <consortium name="The Broad Institute Genomics Platform"/>
            <person name="Cuomo C."/>
            <person name="de Hoog S."/>
            <person name="Gorbushina A."/>
            <person name="Walker B."/>
            <person name="Young S.K."/>
            <person name="Zeng Q."/>
            <person name="Gargeya S."/>
            <person name="Fitzgerald M."/>
            <person name="Haas B."/>
            <person name="Abouelleil A."/>
            <person name="Allen A.W."/>
            <person name="Alvarado L."/>
            <person name="Arachchi H.M."/>
            <person name="Berlin A.M."/>
            <person name="Chapman S.B."/>
            <person name="Gainer-Dewar J."/>
            <person name="Goldberg J."/>
            <person name="Griggs A."/>
            <person name="Gujja S."/>
            <person name="Hansen M."/>
            <person name="Howarth C."/>
            <person name="Imamovic A."/>
            <person name="Ireland A."/>
            <person name="Larimer J."/>
            <person name="McCowan C."/>
            <person name="Murphy C."/>
            <person name="Pearson M."/>
            <person name="Poon T.W."/>
            <person name="Priest M."/>
            <person name="Roberts A."/>
            <person name="Saif S."/>
            <person name="Shea T."/>
            <person name="Sisk P."/>
            <person name="Sykes S."/>
            <person name="Wortman J."/>
            <person name="Nusbaum C."/>
            <person name="Birren B."/>
        </authorList>
    </citation>
    <scope>NUCLEOTIDE SEQUENCE [LARGE SCALE GENOMIC DNA]</scope>
    <source>
        <strain evidence="2 3">CBS 119918</strain>
    </source>
</reference>
<organism evidence="2 3">
    <name type="scientific">Exophiala aquamarina CBS 119918</name>
    <dbReference type="NCBI Taxonomy" id="1182545"/>
    <lineage>
        <taxon>Eukaryota</taxon>
        <taxon>Fungi</taxon>
        <taxon>Dikarya</taxon>
        <taxon>Ascomycota</taxon>
        <taxon>Pezizomycotina</taxon>
        <taxon>Eurotiomycetes</taxon>
        <taxon>Chaetothyriomycetidae</taxon>
        <taxon>Chaetothyriales</taxon>
        <taxon>Herpotrichiellaceae</taxon>
        <taxon>Exophiala</taxon>
    </lineage>
</organism>
<accession>A0A072NUD8</accession>
<comment type="caution">
    <text evidence="2">The sequence shown here is derived from an EMBL/GenBank/DDBJ whole genome shotgun (WGS) entry which is preliminary data.</text>
</comment>
<dbReference type="RefSeq" id="XP_013253577.1">
    <property type="nucleotide sequence ID" value="XM_013398123.1"/>
</dbReference>
<evidence type="ECO:0000313" key="3">
    <source>
        <dbReference type="Proteomes" id="UP000027920"/>
    </source>
</evidence>
<dbReference type="HOGENOM" id="CLU_034860_3_1_1"/>
<feature type="region of interest" description="Disordered" evidence="1">
    <location>
        <begin position="221"/>
        <end position="250"/>
    </location>
</feature>
<dbReference type="EMBL" id="AMGV01000036">
    <property type="protein sequence ID" value="KEF50987.1"/>
    <property type="molecule type" value="Genomic_DNA"/>
</dbReference>
<name>A0A072NUD8_9EURO</name>
<dbReference type="AlphaFoldDB" id="A0A072NUD8"/>